<evidence type="ECO:0000256" key="3">
    <source>
        <dbReference type="RuleBase" id="RU000363"/>
    </source>
</evidence>
<evidence type="ECO:0000313" key="5">
    <source>
        <dbReference type="Proteomes" id="UP001259832"/>
    </source>
</evidence>
<dbReference type="Gene3D" id="3.40.50.720">
    <property type="entry name" value="NAD(P)-binding Rossmann-like Domain"/>
    <property type="match status" value="1"/>
</dbReference>
<keyword evidence="1" id="KW-0521">NADP</keyword>
<sequence length="247" mass="27022">MCCFMMAETKKTVLITGSTRSIGLALAEYYTKEGWTVIGTARANSTTTSLKALSPFKIVTLDTSNEESVLDAARQLEEIPIDLLINNAGIWVPDSFKSATKDSFMRQFEVNSVGPFLVTRALLPNLELAVKKNGSAYVAQVTSLLGSIGSNTPEFEDFFSQGYGYAASKAALNMVTRSMSVHLRQSNIGFVTLHPGYVATDINDHQGYMKPSTSAEAMANIVANLKLEDTGKFFNADEQYPVFELPW</sequence>
<comment type="caution">
    <text evidence="4">The sequence shown here is derived from an EMBL/GenBank/DDBJ whole genome shotgun (WGS) entry which is preliminary data.</text>
</comment>
<dbReference type="EMBL" id="JASMQC010000050">
    <property type="protein sequence ID" value="KAK1929257.1"/>
    <property type="molecule type" value="Genomic_DNA"/>
</dbReference>
<comment type="similarity">
    <text evidence="3">Belongs to the short-chain dehydrogenases/reductases (SDR) family.</text>
</comment>
<evidence type="ECO:0000256" key="1">
    <source>
        <dbReference type="ARBA" id="ARBA00022857"/>
    </source>
</evidence>
<evidence type="ECO:0000313" key="4">
    <source>
        <dbReference type="EMBL" id="KAK1929257.1"/>
    </source>
</evidence>
<dbReference type="PRINTS" id="PR00080">
    <property type="entry name" value="SDRFAMILY"/>
</dbReference>
<dbReference type="PANTHER" id="PTHR43544:SF7">
    <property type="entry name" value="NADB-LER2"/>
    <property type="match status" value="1"/>
</dbReference>
<protein>
    <submittedName>
        <fullName evidence="4">C-factor</fullName>
    </submittedName>
</protein>
<dbReference type="InterPro" id="IPR036291">
    <property type="entry name" value="NAD(P)-bd_dom_sf"/>
</dbReference>
<reference evidence="4" key="1">
    <citation type="submission" date="2023-08" db="EMBL/GenBank/DDBJ databases">
        <title>Reference Genome Resource for the Citrus Pathogen Phytophthora citrophthora.</title>
        <authorList>
            <person name="Moller H."/>
            <person name="Coetzee B."/>
            <person name="Rose L.J."/>
            <person name="Van Niekerk J.M."/>
        </authorList>
    </citation>
    <scope>NUCLEOTIDE SEQUENCE</scope>
    <source>
        <strain evidence="4">STE-U-9442</strain>
    </source>
</reference>
<gene>
    <name evidence="4" type="ORF">P3T76_015209</name>
</gene>
<dbReference type="Proteomes" id="UP001259832">
    <property type="component" value="Unassembled WGS sequence"/>
</dbReference>
<dbReference type="GO" id="GO:0005737">
    <property type="term" value="C:cytoplasm"/>
    <property type="evidence" value="ECO:0007669"/>
    <property type="project" value="TreeGrafter"/>
</dbReference>
<name>A0AAD9LB83_9STRA</name>
<organism evidence="4 5">
    <name type="scientific">Phytophthora citrophthora</name>
    <dbReference type="NCBI Taxonomy" id="4793"/>
    <lineage>
        <taxon>Eukaryota</taxon>
        <taxon>Sar</taxon>
        <taxon>Stramenopiles</taxon>
        <taxon>Oomycota</taxon>
        <taxon>Peronosporomycetes</taxon>
        <taxon>Peronosporales</taxon>
        <taxon>Peronosporaceae</taxon>
        <taxon>Phytophthora</taxon>
    </lineage>
</organism>
<dbReference type="CDD" id="cd05325">
    <property type="entry name" value="carb_red_sniffer_like_SDR_c"/>
    <property type="match status" value="1"/>
</dbReference>
<evidence type="ECO:0000256" key="2">
    <source>
        <dbReference type="ARBA" id="ARBA00023002"/>
    </source>
</evidence>
<dbReference type="SUPFAM" id="SSF51735">
    <property type="entry name" value="NAD(P)-binding Rossmann-fold domains"/>
    <property type="match status" value="1"/>
</dbReference>
<dbReference type="AlphaFoldDB" id="A0AAD9LB83"/>
<dbReference type="PANTHER" id="PTHR43544">
    <property type="entry name" value="SHORT-CHAIN DEHYDROGENASE/REDUCTASE"/>
    <property type="match status" value="1"/>
</dbReference>
<accession>A0AAD9LB83</accession>
<dbReference type="InterPro" id="IPR002347">
    <property type="entry name" value="SDR_fam"/>
</dbReference>
<dbReference type="PRINTS" id="PR00081">
    <property type="entry name" value="GDHRDH"/>
</dbReference>
<proteinExistence type="inferred from homology"/>
<keyword evidence="5" id="KW-1185">Reference proteome</keyword>
<dbReference type="InterPro" id="IPR051468">
    <property type="entry name" value="Fungal_SecMetab_SDRs"/>
</dbReference>
<keyword evidence="2" id="KW-0560">Oxidoreductase</keyword>
<dbReference type="Pfam" id="PF00106">
    <property type="entry name" value="adh_short"/>
    <property type="match status" value="1"/>
</dbReference>
<dbReference type="GO" id="GO:0016491">
    <property type="term" value="F:oxidoreductase activity"/>
    <property type="evidence" value="ECO:0007669"/>
    <property type="project" value="UniProtKB-KW"/>
</dbReference>